<proteinExistence type="predicted"/>
<comment type="caution">
    <text evidence="1">The sequence shown here is derived from an EMBL/GenBank/DDBJ whole genome shotgun (WGS) entry which is preliminary data.</text>
</comment>
<evidence type="ECO:0000313" key="1">
    <source>
        <dbReference type="EMBL" id="KAH6938904.1"/>
    </source>
</evidence>
<sequence>MSQNSGDESGTASPEGAGAREGQRPERFGDLTPERRLQQLQLEMERLSQMMSDSSRRSMPEFGRRDPCSELRRYSKVLSGVLPKFPTEAEAPVWFESVESALEAYDVPREFWGLLVFPLVAERVPYLSTRLSPTQHRDYSVIKETVLDELKLSAGEYLKKFLGSGKRANEGWRPFVTRLQSYLNFYLDARGVSTFEALVELLVADQLKSNLSEEARRYITLQEGRKWMNAPEIATFLRTFEEAQGTNSAARQVCQKAVESQVSSGFKRAPQPGNRSGTKSLGAEGKSKPRGGYACGVSGHQKWNCPAREKSQASEDPGVNSGNLTARVSVDRPVAARSELIPVSLDCKDTNIRAVLDTGAEITVLRESAIPQETVQPRGTVNLTSAFGERVQARLAIVPLAMSREGGVTAEVKDSVPVLCALTDKLTVRTDCLLSEDAWKLLNEVNARAHSLDEQVTRDACVSEAAVTGSNDGDQQTRSMSPGEFPTVNGTERFASDEVCKIQRGDPTLPEHDETKEAVAEKGSGIGMAATDMVVQECYSAEVAQENRGSKSSHKNPELRERGMTDVVREQRQGHSRSPKAEQVGRGIVETQSEGAGVVDMPAKDGAYADNLPSCSAGVEVPEKYGGRLSSTSAVASLGQREIDPQKGFIPGSAQASAQVVGGRERDTSESEKGQVVSKAGYCFQESAGSECGTNDPRKLADSGERKAPTAEAERHSVLELCSSERGVVTNHVAVGGLLDGLAGVRVSNLIPVSAVAERAFPWLRVALCEPEEWTTKDREKPHWLNTLAPAVATGACLPLRAESGAEAPIVFDRHGFSPTQASSPVFGAGMCSDEGSDNSYSDPSAHGFSGWQTTSHSRFNQKQLVSSMKLAVVLLGVEARED</sequence>
<reference evidence="1" key="1">
    <citation type="submission" date="2020-05" db="EMBL/GenBank/DDBJ databases">
        <title>Large-scale comparative analyses of tick genomes elucidate their genetic diversity and vector capacities.</title>
        <authorList>
            <person name="Jia N."/>
            <person name="Wang J."/>
            <person name="Shi W."/>
            <person name="Du L."/>
            <person name="Sun Y."/>
            <person name="Zhan W."/>
            <person name="Jiang J."/>
            <person name="Wang Q."/>
            <person name="Zhang B."/>
            <person name="Ji P."/>
            <person name="Sakyi L.B."/>
            <person name="Cui X."/>
            <person name="Yuan T."/>
            <person name="Jiang B."/>
            <person name="Yang W."/>
            <person name="Lam T.T.-Y."/>
            <person name="Chang Q."/>
            <person name="Ding S."/>
            <person name="Wang X."/>
            <person name="Zhu J."/>
            <person name="Ruan X."/>
            <person name="Zhao L."/>
            <person name="Wei J."/>
            <person name="Que T."/>
            <person name="Du C."/>
            <person name="Cheng J."/>
            <person name="Dai P."/>
            <person name="Han X."/>
            <person name="Huang E."/>
            <person name="Gao Y."/>
            <person name="Liu J."/>
            <person name="Shao H."/>
            <person name="Ye R."/>
            <person name="Li L."/>
            <person name="Wei W."/>
            <person name="Wang X."/>
            <person name="Wang C."/>
            <person name="Yang T."/>
            <person name="Huo Q."/>
            <person name="Li W."/>
            <person name="Guo W."/>
            <person name="Chen H."/>
            <person name="Zhou L."/>
            <person name="Ni X."/>
            <person name="Tian J."/>
            <person name="Zhou Y."/>
            <person name="Sheng Y."/>
            <person name="Liu T."/>
            <person name="Pan Y."/>
            <person name="Xia L."/>
            <person name="Li J."/>
            <person name="Zhao F."/>
            <person name="Cao W."/>
        </authorList>
    </citation>
    <scope>NUCLEOTIDE SEQUENCE</scope>
    <source>
        <strain evidence="1">Hyas-2018</strain>
    </source>
</reference>
<name>A0ACB7T1X0_HYAAI</name>
<gene>
    <name evidence="1" type="ORF">HPB50_014691</name>
</gene>
<organism evidence="1 2">
    <name type="scientific">Hyalomma asiaticum</name>
    <name type="common">Tick</name>
    <dbReference type="NCBI Taxonomy" id="266040"/>
    <lineage>
        <taxon>Eukaryota</taxon>
        <taxon>Metazoa</taxon>
        <taxon>Ecdysozoa</taxon>
        <taxon>Arthropoda</taxon>
        <taxon>Chelicerata</taxon>
        <taxon>Arachnida</taxon>
        <taxon>Acari</taxon>
        <taxon>Parasitiformes</taxon>
        <taxon>Ixodida</taxon>
        <taxon>Ixodoidea</taxon>
        <taxon>Ixodidae</taxon>
        <taxon>Hyalomminae</taxon>
        <taxon>Hyalomma</taxon>
    </lineage>
</organism>
<accession>A0ACB7T1X0</accession>
<dbReference type="EMBL" id="CM023482">
    <property type="protein sequence ID" value="KAH6938904.1"/>
    <property type="molecule type" value="Genomic_DNA"/>
</dbReference>
<protein>
    <submittedName>
        <fullName evidence="1">Uncharacterized protein</fullName>
    </submittedName>
</protein>
<dbReference type="Proteomes" id="UP000821845">
    <property type="component" value="Chromosome 2"/>
</dbReference>
<evidence type="ECO:0000313" key="2">
    <source>
        <dbReference type="Proteomes" id="UP000821845"/>
    </source>
</evidence>
<keyword evidence="2" id="KW-1185">Reference proteome</keyword>